<feature type="domain" description="PH" evidence="4">
    <location>
        <begin position="1243"/>
        <end position="1348"/>
    </location>
</feature>
<dbReference type="SUPFAM" id="SSF50729">
    <property type="entry name" value="PH domain-like"/>
    <property type="match status" value="1"/>
</dbReference>
<feature type="region of interest" description="Disordered" evidence="3">
    <location>
        <begin position="1429"/>
        <end position="1450"/>
    </location>
</feature>
<dbReference type="GO" id="GO:0032418">
    <property type="term" value="P:lysosome localization"/>
    <property type="evidence" value="ECO:0007669"/>
    <property type="project" value="TreeGrafter"/>
</dbReference>
<keyword evidence="2" id="KW-0963">Cytoplasm</keyword>
<keyword evidence="6" id="KW-1185">Reference proteome</keyword>
<accession>A0A1I8MJF5</accession>
<dbReference type="RefSeq" id="XP_005191509.1">
    <property type="nucleotide sequence ID" value="XM_005191452.3"/>
</dbReference>
<evidence type="ECO:0000313" key="7">
    <source>
        <dbReference type="RefSeq" id="XP_005191509.1"/>
    </source>
</evidence>
<name>A0A1I8MJF5_MUSDO</name>
<comment type="subcellular location">
    <subcellularLocation>
        <location evidence="1">Cytoplasm</location>
    </subcellularLocation>
</comment>
<feature type="compositionally biased region" description="Acidic residues" evidence="3">
    <location>
        <begin position="263"/>
        <end position="272"/>
    </location>
</feature>
<evidence type="ECO:0000256" key="3">
    <source>
        <dbReference type="SAM" id="MobiDB-lite"/>
    </source>
</evidence>
<dbReference type="SMART" id="SM00233">
    <property type="entry name" value="PH"/>
    <property type="match status" value="1"/>
</dbReference>
<dbReference type="Gene3D" id="2.30.29.30">
    <property type="entry name" value="Pleckstrin-homology domain (PH domain)/Phosphotyrosine-binding domain (PTB)"/>
    <property type="match status" value="1"/>
</dbReference>
<dbReference type="Pfam" id="PF00169">
    <property type="entry name" value="PH"/>
    <property type="match status" value="1"/>
</dbReference>
<dbReference type="Pfam" id="PF23142">
    <property type="entry name" value="PH_PLEKHM2"/>
    <property type="match status" value="1"/>
</dbReference>
<evidence type="ECO:0000259" key="4">
    <source>
        <dbReference type="PROSITE" id="PS50003"/>
    </source>
</evidence>
<evidence type="ECO:0000313" key="5">
    <source>
        <dbReference type="EnsemblMetazoa" id="MDOA005543-PA"/>
    </source>
</evidence>
<dbReference type="eggNOG" id="ENOG502RXR3">
    <property type="taxonomic scope" value="Eukaryota"/>
</dbReference>
<dbReference type="GO" id="GO:0010008">
    <property type="term" value="C:endosome membrane"/>
    <property type="evidence" value="ECO:0007669"/>
    <property type="project" value="TreeGrafter"/>
</dbReference>
<dbReference type="PANTHER" id="PTHR46556">
    <property type="entry name" value="PLECKSTRIN HOMOLOGY DOMAIN-CONTAINING FAMILY M MEMBER 2"/>
    <property type="match status" value="1"/>
</dbReference>
<dbReference type="CDD" id="cd13309">
    <property type="entry name" value="PH_SKIP"/>
    <property type="match status" value="1"/>
</dbReference>
<dbReference type="EnsemblMetazoa" id="MDOA005543-RA">
    <property type="protein sequence ID" value="MDOA005543-PA"/>
    <property type="gene ID" value="MDOA005543"/>
</dbReference>
<dbReference type="PROSITE" id="PS50003">
    <property type="entry name" value="PH_DOMAIN"/>
    <property type="match status" value="1"/>
</dbReference>
<evidence type="ECO:0000256" key="2">
    <source>
        <dbReference type="ARBA" id="ARBA00022490"/>
    </source>
</evidence>
<dbReference type="GO" id="GO:0032880">
    <property type="term" value="P:regulation of protein localization"/>
    <property type="evidence" value="ECO:0007669"/>
    <property type="project" value="TreeGrafter"/>
</dbReference>
<feature type="region of interest" description="Disordered" evidence="3">
    <location>
        <begin position="863"/>
        <end position="887"/>
    </location>
</feature>
<protein>
    <submittedName>
        <fullName evidence="7">Uncharacterized protein LOC101890222 isoform X1</fullName>
    </submittedName>
</protein>
<feature type="region of interest" description="Disordered" evidence="3">
    <location>
        <begin position="320"/>
        <end position="339"/>
    </location>
</feature>
<feature type="compositionally biased region" description="Basic and acidic residues" evidence="3">
    <location>
        <begin position="568"/>
        <end position="577"/>
    </location>
</feature>
<dbReference type="InterPro" id="IPR053015">
    <property type="entry name" value="PH_domain-containing_M2"/>
</dbReference>
<feature type="compositionally biased region" description="Low complexity" evidence="3">
    <location>
        <begin position="867"/>
        <end position="885"/>
    </location>
</feature>
<dbReference type="PANTHER" id="PTHR46556:SF1">
    <property type="entry name" value="PLECKSTRIN HOMOLOGY DOMAIN-CONTAINING FAMILY M MEMBER 2"/>
    <property type="match status" value="1"/>
</dbReference>
<proteinExistence type="predicted"/>
<gene>
    <name evidence="5" type="primary">101890222</name>
    <name evidence="7" type="synonym">LOC101890222</name>
</gene>
<dbReference type="InterPro" id="IPR011993">
    <property type="entry name" value="PH-like_dom_sf"/>
</dbReference>
<dbReference type="Proteomes" id="UP001652621">
    <property type="component" value="Unplaced"/>
</dbReference>
<dbReference type="VEuPathDB" id="VectorBase:MDOA005543"/>
<sequence>MDFPQQIEETLVARSPSVYDVVMESPLYAVSRLERNTRGSFGVMDGFGQTKLIESVTAGSNFNYIDKMASSMNSSTTMDDTTPSDSGVQMLDSESSELMAESITSQTGFEFEEHSKPLDLGKNEKGQNKDALIVIPAEETTVMDSNSNVTGVTASNTVAGAALVEEAMTISQCSTFDTTENIVYRRKVRKTPSVAKAPKKRVSFHEDILKNTRTDNIHIEHGFITYKAGVQRRMAPAMGQAGRYSWCSEGDRQRSSELCNSQEGEEGDETATEDGGPKRRGRVVYRNACSDVLDYGNSDIYDMNESQCLQYDNSGVFEYAPNEKKIPGNDVPQAAEKQANKPELYKCSCSSSNSSLDSDENDKNSNGQSYGQAKSNSCDCIGMSNANNNIIGDNCYYSEPNIDFDESPPRQKSVWNKEKKPKSSCLKKTKCHTNIIHEQDLNTKVKKFNVHDMNQLLDNSSKMIFGSLKSIFTMPLPERGVPEGSEDLQAVVECLSELEQTPEHHAVIKEVENFADRPESPPLKAKPFLSKSLDGSKQQQPIKKFVHNVDEQLRRNKEEDIYSATRQNSDEPPKDVSNKTTPQLVRQMEFESDNDLFANGAAAAAVATGSTASSSCDTTATTTDRTPFRNKFIINCESTVFEHTGVSYCYETSSFNELNNMDDLHGSIASLIEKDTPIAQPEPEVLKSAFMTAPIAKTFSNFFRSFKDSGKDKTSPKKLSKNNKQQAAQQEEVKKMQEATESYFALKMPKHSVTNAVPLASSTPNKFPSNSSSSTISELTTTTTSNSARNQQHHKSNTSLTSGIASGSGGLPSTPRGESLAIGTDLRSNLEKQSRHLPSPIKKRLSVVGATLIQQHPPQRYGVSATQHQQQQQHHLQQHPSNQHSLHSDMAMFSPDLYMGARGGSGRDSKSTILSEEFDDILTITTDTERNESDIVIVDYQDVSERSNGGGSGASAIEYGNLLKPPQPPAKTSLINRFLRNVTQKKILESSIRRNNFFAHKLKTEQKLFTGNLYVKGARPRNLELIEDLNAEIAMEIEMSGVNSPRKELANLESDLPGDLSRFELGIGEISIDVFAGVQLSILKDVTEQLMKVFKLYTGYSKEGYMTPVLVLLTDKSIYVTDLVRNRLCSKFVLAYKELDVILMGPYGNTVLLSNSNRDKQQVLLAGGPYPAAGLVANLELCARRSGSTLPAVGQLTLDHLAPLQEFVRENSCVGKHDAWMYYAVVNVPGSALGEVGEQEPLGPHAKGFLMHRRVKEHMSNTTSKQHPWNPGYFLLKAGVLYMFNDSTQKIPSWAMALAECQGARRAVKAQRPHCFEIMLKNKMLLQLAAPDEYVASEWLQALLQSASGLFEMQEKHKTLGCTLVVTQNHLITLREDFTTPLRKLKNEEDNNNTQKVETQTTNATNIEEEQYAPETGSLLSSAMSTPTRNTLRSESSMNSTPTKLSQLSRSTTTCNTTLASSLASNNVTPTYLSMRSTRQPGDILMGAQQQPTTSRSAARHTAMSSVYGKNSGLEILTCADIKEMTGIKIPSHTDTWWCILEFSCQEVRECSDDLVIFFASSTEMQRFLRLLEQLWQAKNNDLFPICVLDEDDIIAEQCTMLYMDINRSWEPLLSAALGYPL</sequence>
<feature type="region of interest" description="Disordered" evidence="3">
    <location>
        <begin position="255"/>
        <end position="279"/>
    </location>
</feature>
<dbReference type="OrthoDB" id="9983817at2759"/>
<dbReference type="VEuPathDB" id="VectorBase:MDOMA2_012022"/>
<dbReference type="GO" id="GO:0007030">
    <property type="term" value="P:Golgi organization"/>
    <property type="evidence" value="ECO:0007669"/>
    <property type="project" value="TreeGrafter"/>
</dbReference>
<dbReference type="InterPro" id="IPR057288">
    <property type="entry name" value="PH_PLEKHM2"/>
</dbReference>
<dbReference type="KEGG" id="mde:101890222"/>
<feature type="compositionally biased region" description="Low complexity" evidence="3">
    <location>
        <begin position="761"/>
        <end position="787"/>
    </location>
</feature>
<dbReference type="GO" id="GO:0019894">
    <property type="term" value="F:kinesin binding"/>
    <property type="evidence" value="ECO:0007669"/>
    <property type="project" value="TreeGrafter"/>
</dbReference>
<organism evidence="5">
    <name type="scientific">Musca domestica</name>
    <name type="common">House fly</name>
    <dbReference type="NCBI Taxonomy" id="7370"/>
    <lineage>
        <taxon>Eukaryota</taxon>
        <taxon>Metazoa</taxon>
        <taxon>Ecdysozoa</taxon>
        <taxon>Arthropoda</taxon>
        <taxon>Hexapoda</taxon>
        <taxon>Insecta</taxon>
        <taxon>Pterygota</taxon>
        <taxon>Neoptera</taxon>
        <taxon>Endopterygota</taxon>
        <taxon>Diptera</taxon>
        <taxon>Brachycera</taxon>
        <taxon>Muscomorpha</taxon>
        <taxon>Muscoidea</taxon>
        <taxon>Muscidae</taxon>
        <taxon>Musca</taxon>
    </lineage>
</organism>
<reference evidence="5" key="1">
    <citation type="submission" date="2020-05" db="UniProtKB">
        <authorList>
            <consortium name="EnsemblMetazoa"/>
        </authorList>
    </citation>
    <scope>IDENTIFICATION</scope>
    <source>
        <strain evidence="5">Aabys</strain>
    </source>
</reference>
<feature type="region of interest" description="Disordered" evidence="3">
    <location>
        <begin position="756"/>
        <end position="819"/>
    </location>
</feature>
<feature type="region of interest" description="Disordered" evidence="3">
    <location>
        <begin position="556"/>
        <end position="579"/>
    </location>
</feature>
<dbReference type="InterPro" id="IPR001849">
    <property type="entry name" value="PH_domain"/>
</dbReference>
<feature type="region of interest" description="Disordered" evidence="3">
    <location>
        <begin position="708"/>
        <end position="735"/>
    </location>
</feature>
<evidence type="ECO:0000313" key="6">
    <source>
        <dbReference type="Proteomes" id="UP001652621"/>
    </source>
</evidence>
<reference evidence="7" key="2">
    <citation type="submission" date="2025-04" db="UniProtKB">
        <authorList>
            <consortium name="RefSeq"/>
        </authorList>
    </citation>
    <scope>IDENTIFICATION</scope>
    <source>
        <strain evidence="7">Aabys</strain>
    </source>
</reference>
<evidence type="ECO:0000256" key="1">
    <source>
        <dbReference type="ARBA" id="ARBA00004496"/>
    </source>
</evidence>
<dbReference type="STRING" id="7370.A0A1I8MJF5"/>